<evidence type="ECO:0000313" key="5">
    <source>
        <dbReference type="EMBL" id="SEF63564.1"/>
    </source>
</evidence>
<reference evidence="5 6" key="1">
    <citation type="submission" date="2016-10" db="EMBL/GenBank/DDBJ databases">
        <authorList>
            <person name="de Groot N.N."/>
        </authorList>
    </citation>
    <scope>NUCLEOTIDE SEQUENCE [LARGE SCALE GENOMIC DNA]</scope>
    <source>
        <strain evidence="5 6">DSM 22012</strain>
    </source>
</reference>
<dbReference type="GO" id="GO:0005829">
    <property type="term" value="C:cytosol"/>
    <property type="evidence" value="ECO:0007669"/>
    <property type="project" value="TreeGrafter"/>
</dbReference>
<dbReference type="SUPFAM" id="SSF46689">
    <property type="entry name" value="Homeodomain-like"/>
    <property type="match status" value="1"/>
</dbReference>
<keyword evidence="3" id="KW-0804">Transcription</keyword>
<dbReference type="RefSeq" id="WP_104001141.1">
    <property type="nucleotide sequence ID" value="NZ_FNVQ01000001.1"/>
</dbReference>
<keyword evidence="6" id="KW-1185">Reference proteome</keyword>
<dbReference type="Pfam" id="PF12625">
    <property type="entry name" value="Arabinose_bd"/>
    <property type="match status" value="1"/>
</dbReference>
<sequence length="344" mass="38979">MNLSSSMNRQTLACSGVLASVTLGLEEFIDRQGGNSRQVLSRSGLKPGLYKEPNRHISLKSYCQSIHEAARSTGNEHFGLWFGEQFGPEGLGLFGYFALTAPDLRSAIDGMQTYFQVFQRNSLLNFEVDQGICRLEYRLLDGDIVDRRQDAELTVGMFNNVLSRALGESWAPLEIHFQHPALVDALPHCEAFGCEVKFQQSRNEILFRESCLDQLMPDANPMLNNVVRGTIADLVGTAPQILSTAQRARSEIIELLPQGEACIDQVARRMSLSRRTLQRQLSAEQYSFKALVDELREELAIYYLEYDRLSISEVAYRLGYSEISAFTRAFMRWKNLSPSDWRAR</sequence>
<dbReference type="EMBL" id="FNVQ01000001">
    <property type="protein sequence ID" value="SEF63564.1"/>
    <property type="molecule type" value="Genomic_DNA"/>
</dbReference>
<dbReference type="Pfam" id="PF12833">
    <property type="entry name" value="HTH_18"/>
    <property type="match status" value="1"/>
</dbReference>
<dbReference type="GO" id="GO:0003700">
    <property type="term" value="F:DNA-binding transcription factor activity"/>
    <property type="evidence" value="ECO:0007669"/>
    <property type="project" value="InterPro"/>
</dbReference>
<proteinExistence type="predicted"/>
<evidence type="ECO:0000256" key="3">
    <source>
        <dbReference type="ARBA" id="ARBA00023163"/>
    </source>
</evidence>
<feature type="domain" description="HTH araC/xylS-type" evidence="4">
    <location>
        <begin position="246"/>
        <end position="344"/>
    </location>
</feature>
<evidence type="ECO:0000256" key="2">
    <source>
        <dbReference type="ARBA" id="ARBA00023125"/>
    </source>
</evidence>
<dbReference type="InterPro" id="IPR009057">
    <property type="entry name" value="Homeodomain-like_sf"/>
</dbReference>
<dbReference type="PROSITE" id="PS01124">
    <property type="entry name" value="HTH_ARAC_FAMILY_2"/>
    <property type="match status" value="1"/>
</dbReference>
<organism evidence="5 6">
    <name type="scientific">Marinobacterium lutimaris</name>
    <dbReference type="NCBI Taxonomy" id="568106"/>
    <lineage>
        <taxon>Bacteria</taxon>
        <taxon>Pseudomonadati</taxon>
        <taxon>Pseudomonadota</taxon>
        <taxon>Gammaproteobacteria</taxon>
        <taxon>Oceanospirillales</taxon>
        <taxon>Oceanospirillaceae</taxon>
        <taxon>Marinobacterium</taxon>
    </lineage>
</organism>
<evidence type="ECO:0000313" key="6">
    <source>
        <dbReference type="Proteomes" id="UP000236745"/>
    </source>
</evidence>
<dbReference type="InterPro" id="IPR020449">
    <property type="entry name" value="Tscrpt_reg_AraC-type_HTH"/>
</dbReference>
<keyword evidence="2 5" id="KW-0238">DNA-binding</keyword>
<dbReference type="PRINTS" id="PR00032">
    <property type="entry name" value="HTHARAC"/>
</dbReference>
<dbReference type="OrthoDB" id="5722175at2"/>
<dbReference type="Proteomes" id="UP000236745">
    <property type="component" value="Unassembled WGS sequence"/>
</dbReference>
<keyword evidence="1" id="KW-0805">Transcription regulation</keyword>
<dbReference type="GO" id="GO:0000976">
    <property type="term" value="F:transcription cis-regulatory region binding"/>
    <property type="evidence" value="ECO:0007669"/>
    <property type="project" value="TreeGrafter"/>
</dbReference>
<evidence type="ECO:0000256" key="1">
    <source>
        <dbReference type="ARBA" id="ARBA00023015"/>
    </source>
</evidence>
<dbReference type="AlphaFoldDB" id="A0A1H5TLC1"/>
<dbReference type="SMART" id="SM00342">
    <property type="entry name" value="HTH_ARAC"/>
    <property type="match status" value="1"/>
</dbReference>
<protein>
    <submittedName>
        <fullName evidence="5">AraC-type DNA-binding protein</fullName>
    </submittedName>
</protein>
<evidence type="ECO:0000259" key="4">
    <source>
        <dbReference type="PROSITE" id="PS01124"/>
    </source>
</evidence>
<dbReference type="InterPro" id="IPR032687">
    <property type="entry name" value="AraC-type_N"/>
</dbReference>
<gene>
    <name evidence="5" type="ORF">SAMN05444390_101109</name>
</gene>
<name>A0A1H5TLC1_9GAMM</name>
<dbReference type="PANTHER" id="PTHR47894">
    <property type="entry name" value="HTH-TYPE TRANSCRIPTIONAL REGULATOR GADX"/>
    <property type="match status" value="1"/>
</dbReference>
<dbReference type="Gene3D" id="1.10.10.60">
    <property type="entry name" value="Homeodomain-like"/>
    <property type="match status" value="1"/>
</dbReference>
<accession>A0A1H5TLC1</accession>
<dbReference type="InterPro" id="IPR018060">
    <property type="entry name" value="HTH_AraC"/>
</dbReference>
<dbReference type="PANTHER" id="PTHR47894:SF4">
    <property type="entry name" value="HTH-TYPE TRANSCRIPTIONAL REGULATOR GADX"/>
    <property type="match status" value="1"/>
</dbReference>